<feature type="compositionally biased region" description="Basic and acidic residues" evidence="5">
    <location>
        <begin position="42"/>
        <end position="51"/>
    </location>
</feature>
<dbReference type="PANTHER" id="PTHR11829">
    <property type="entry name" value="FORKHEAD BOX PROTEIN"/>
    <property type="match status" value="1"/>
</dbReference>
<evidence type="ECO:0000256" key="5">
    <source>
        <dbReference type="SAM" id="MobiDB-lite"/>
    </source>
</evidence>
<dbReference type="PROSITE" id="PS00658">
    <property type="entry name" value="FORK_HEAD_2"/>
    <property type="match status" value="1"/>
</dbReference>
<dbReference type="PRINTS" id="PR00053">
    <property type="entry name" value="FORKHEAD"/>
</dbReference>
<dbReference type="EnsemblMetazoa" id="XM_020002883.1">
    <property type="protein sequence ID" value="XP_019858442.1"/>
    <property type="gene ID" value="LOC100632052"/>
</dbReference>
<feature type="region of interest" description="Disordered" evidence="5">
    <location>
        <begin position="359"/>
        <end position="378"/>
    </location>
</feature>
<keyword evidence="3 4" id="KW-0539">Nucleus</keyword>
<dbReference type="EnsemblMetazoa" id="Aqu2.1.16942_001">
    <property type="protein sequence ID" value="Aqu2.1.16942_001"/>
    <property type="gene ID" value="Aqu2.1.16942"/>
</dbReference>
<dbReference type="InterPro" id="IPR036388">
    <property type="entry name" value="WH-like_DNA-bd_sf"/>
</dbReference>
<dbReference type="GO" id="GO:0009653">
    <property type="term" value="P:anatomical structure morphogenesis"/>
    <property type="evidence" value="ECO:0007669"/>
    <property type="project" value="TreeGrafter"/>
</dbReference>
<comment type="subcellular location">
    <subcellularLocation>
        <location evidence="1 4">Nucleus</location>
    </subcellularLocation>
</comment>
<keyword evidence="8" id="KW-1185">Reference proteome</keyword>
<dbReference type="InterPro" id="IPR001766">
    <property type="entry name" value="Fork_head_dom"/>
</dbReference>
<dbReference type="GO" id="GO:0005634">
    <property type="term" value="C:nucleus"/>
    <property type="evidence" value="ECO:0007669"/>
    <property type="project" value="UniProtKB-SubCell"/>
</dbReference>
<reference evidence="7" key="2">
    <citation type="submission" date="2017-05" db="UniProtKB">
        <authorList>
            <consortium name="EnsemblMetazoa"/>
        </authorList>
    </citation>
    <scope>IDENTIFICATION</scope>
</reference>
<dbReference type="Pfam" id="PF00250">
    <property type="entry name" value="Forkhead"/>
    <property type="match status" value="1"/>
</dbReference>
<dbReference type="SMART" id="SM00339">
    <property type="entry name" value="FH"/>
    <property type="match status" value="1"/>
</dbReference>
<dbReference type="KEGG" id="aqu:100632052"/>
<dbReference type="OrthoDB" id="5402974at2759"/>
<feature type="DNA-binding region" description="Fork-head" evidence="4">
    <location>
        <begin position="95"/>
        <end position="190"/>
    </location>
</feature>
<keyword evidence="2 4" id="KW-0238">DNA-binding</keyword>
<feature type="compositionally biased region" description="Polar residues" evidence="5">
    <location>
        <begin position="361"/>
        <end position="378"/>
    </location>
</feature>
<dbReference type="GO" id="GO:0000978">
    <property type="term" value="F:RNA polymerase II cis-regulatory region sequence-specific DNA binding"/>
    <property type="evidence" value="ECO:0007669"/>
    <property type="project" value="TreeGrafter"/>
</dbReference>
<dbReference type="PROSITE" id="PS50039">
    <property type="entry name" value="FORK_HEAD_3"/>
    <property type="match status" value="1"/>
</dbReference>
<dbReference type="EnsemblMetazoa" id="XM_020002882.1">
    <property type="protein sequence ID" value="XP_019858441.1"/>
    <property type="gene ID" value="LOC100632052"/>
</dbReference>
<evidence type="ECO:0000256" key="2">
    <source>
        <dbReference type="ARBA" id="ARBA00023125"/>
    </source>
</evidence>
<name>A0A1X7TPF1_AMPQE</name>
<dbReference type="FunFam" id="1.10.10.10:FF:000071">
    <property type="entry name" value="Forkhead box F1"/>
    <property type="match status" value="1"/>
</dbReference>
<dbReference type="PROSITE" id="PS00657">
    <property type="entry name" value="FORK_HEAD_1"/>
    <property type="match status" value="1"/>
</dbReference>
<feature type="domain" description="Fork-head" evidence="6">
    <location>
        <begin position="95"/>
        <end position="190"/>
    </location>
</feature>
<dbReference type="AlphaFoldDB" id="A0A1X7TPF1"/>
<evidence type="ECO:0000256" key="3">
    <source>
        <dbReference type="ARBA" id="ARBA00023242"/>
    </source>
</evidence>
<dbReference type="Gene3D" id="1.10.10.10">
    <property type="entry name" value="Winged helix-like DNA-binding domain superfamily/Winged helix DNA-binding domain"/>
    <property type="match status" value="1"/>
</dbReference>
<protein>
    <recommendedName>
        <fullName evidence="6">Fork-head domain-containing protein</fullName>
    </recommendedName>
</protein>
<accession>A0A1X7TPF1</accession>
<dbReference type="InterPro" id="IPR018122">
    <property type="entry name" value="TF_fork_head_CS_1"/>
</dbReference>
<dbReference type="InterPro" id="IPR050211">
    <property type="entry name" value="FOX_domain-containing"/>
</dbReference>
<feature type="compositionally biased region" description="Polar residues" evidence="5">
    <location>
        <begin position="1"/>
        <end position="22"/>
    </location>
</feature>
<dbReference type="GO" id="GO:0030154">
    <property type="term" value="P:cell differentiation"/>
    <property type="evidence" value="ECO:0007669"/>
    <property type="project" value="TreeGrafter"/>
</dbReference>
<sequence>MPSMSSEQNYSTSSPAGQTSSIAPLGTAGSPPTAEGSATSVCEKEFREALEKTLQMSKSGTGKTPEPVATVPARAIKLNPSYTEESADDKMANVKPPYSYVALISMAIQSCNEKRLTLNGIYDFITKNFPYYRNRENQGWRNSIRHNLSLHECFMKLPAKGGKNGKSHYWVLDPNHEVMFEEGNYRRRRRRPVKKVTFPPSQTYGRFPYYPYPDYGLTRSLNPATAVATTGWPSPGPMDHSAAGMFHSPYSALPTFNVNGNNNTCSGLNAIGSMGTSSLSHQTFQPSSYSAQFSIYSPRTMQEPRGGAIGTNMSLITPYPPPSLPHNSYHYTSNQLSGDTTPPTVTGVPGATVKASYVPPVTQSSHLPSSPQDIWNPL</sequence>
<gene>
    <name evidence="7" type="primary">100632052</name>
</gene>
<dbReference type="GO" id="GO:0000981">
    <property type="term" value="F:DNA-binding transcription factor activity, RNA polymerase II-specific"/>
    <property type="evidence" value="ECO:0007669"/>
    <property type="project" value="TreeGrafter"/>
</dbReference>
<dbReference type="STRING" id="400682.A0A1X7TPF1"/>
<dbReference type="InParanoid" id="A0A1X7TPF1"/>
<dbReference type="eggNOG" id="KOG2294">
    <property type="taxonomic scope" value="Eukaryota"/>
</dbReference>
<evidence type="ECO:0000313" key="8">
    <source>
        <dbReference type="Proteomes" id="UP000007879"/>
    </source>
</evidence>
<evidence type="ECO:0000256" key="4">
    <source>
        <dbReference type="PROSITE-ProRule" id="PRU00089"/>
    </source>
</evidence>
<dbReference type="InterPro" id="IPR036390">
    <property type="entry name" value="WH_DNA-bd_sf"/>
</dbReference>
<evidence type="ECO:0000256" key="1">
    <source>
        <dbReference type="ARBA" id="ARBA00004123"/>
    </source>
</evidence>
<feature type="region of interest" description="Disordered" evidence="5">
    <location>
        <begin position="1"/>
        <end position="67"/>
    </location>
</feature>
<proteinExistence type="predicted"/>
<evidence type="ECO:0000259" key="6">
    <source>
        <dbReference type="PROSITE" id="PS50039"/>
    </source>
</evidence>
<dbReference type="InterPro" id="IPR030456">
    <property type="entry name" value="TF_fork_head_CS_2"/>
</dbReference>
<organism evidence="7">
    <name type="scientific">Amphimedon queenslandica</name>
    <name type="common">Sponge</name>
    <dbReference type="NCBI Taxonomy" id="400682"/>
    <lineage>
        <taxon>Eukaryota</taxon>
        <taxon>Metazoa</taxon>
        <taxon>Porifera</taxon>
        <taxon>Demospongiae</taxon>
        <taxon>Heteroscleromorpha</taxon>
        <taxon>Haplosclerida</taxon>
        <taxon>Niphatidae</taxon>
        <taxon>Amphimedon</taxon>
    </lineage>
</organism>
<dbReference type="SUPFAM" id="SSF46785">
    <property type="entry name" value="Winged helix' DNA-binding domain"/>
    <property type="match status" value="1"/>
</dbReference>
<dbReference type="Proteomes" id="UP000007879">
    <property type="component" value="Unassembled WGS sequence"/>
</dbReference>
<dbReference type="PANTHER" id="PTHR11829:SF343">
    <property type="entry name" value="FORK-HEAD DOMAIN-CONTAINING PROTEIN"/>
    <property type="match status" value="1"/>
</dbReference>
<evidence type="ECO:0000313" key="7">
    <source>
        <dbReference type="EnsemblMetazoa" id="Aqu2.1.16942_001"/>
    </source>
</evidence>
<reference evidence="8" key="1">
    <citation type="journal article" date="2010" name="Nature">
        <title>The Amphimedon queenslandica genome and the evolution of animal complexity.</title>
        <authorList>
            <person name="Srivastava M."/>
            <person name="Simakov O."/>
            <person name="Chapman J."/>
            <person name="Fahey B."/>
            <person name="Gauthier M.E."/>
            <person name="Mitros T."/>
            <person name="Richards G.S."/>
            <person name="Conaco C."/>
            <person name="Dacre M."/>
            <person name="Hellsten U."/>
            <person name="Larroux C."/>
            <person name="Putnam N.H."/>
            <person name="Stanke M."/>
            <person name="Adamska M."/>
            <person name="Darling A."/>
            <person name="Degnan S.M."/>
            <person name="Oakley T.H."/>
            <person name="Plachetzki D.C."/>
            <person name="Zhai Y."/>
            <person name="Adamski M."/>
            <person name="Calcino A."/>
            <person name="Cummins S.F."/>
            <person name="Goodstein D.M."/>
            <person name="Harris C."/>
            <person name="Jackson D.J."/>
            <person name="Leys S.P."/>
            <person name="Shu S."/>
            <person name="Woodcroft B.J."/>
            <person name="Vervoort M."/>
            <person name="Kosik K.S."/>
            <person name="Manning G."/>
            <person name="Degnan B.M."/>
            <person name="Rokhsar D.S."/>
        </authorList>
    </citation>
    <scope>NUCLEOTIDE SEQUENCE [LARGE SCALE GENOMIC DNA]</scope>
</reference>